<comment type="similarity">
    <text evidence="1">Belongs to the Frigida family.</text>
</comment>
<feature type="non-terminal residue" evidence="3">
    <location>
        <position position="1"/>
    </location>
</feature>
<keyword evidence="1" id="KW-0217">Developmental protein</keyword>
<proteinExistence type="inferred from homology"/>
<dbReference type="GO" id="GO:0030154">
    <property type="term" value="P:cell differentiation"/>
    <property type="evidence" value="ECO:0007669"/>
    <property type="project" value="UniProtKB-KW"/>
</dbReference>
<dbReference type="GO" id="GO:0009908">
    <property type="term" value="P:flower development"/>
    <property type="evidence" value="ECO:0007669"/>
    <property type="project" value="UniProtKB-KW"/>
</dbReference>
<reference evidence="3" key="1">
    <citation type="journal article" date="2006" name="Mol. Biol. Evol.">
        <title>A unique recent origin of the allotetraploid species Arabidopsis suecica: Evidence from nuclear DNA markers.</title>
        <authorList>
            <person name="Jakobsson M."/>
            <person name="Hagenblad J."/>
            <person name="Tavare S."/>
            <person name="Sall T."/>
            <person name="Hallden C."/>
            <person name="Lind-Hallden C."/>
            <person name="Nordborg M."/>
        </authorList>
    </citation>
    <scope>NUCLEOTIDE SEQUENCE</scope>
    <source>
        <strain evidence="3">C.bursapastoris</strain>
    </source>
</reference>
<feature type="non-terminal residue" evidence="3">
    <location>
        <position position="129"/>
    </location>
</feature>
<organism evidence="3">
    <name type="scientific">Capsella bursa-pastoris</name>
    <name type="common">Shepherd's purse</name>
    <name type="synonym">Thlaspi bursa-pastoris</name>
    <dbReference type="NCBI Taxonomy" id="3719"/>
    <lineage>
        <taxon>Eukaryota</taxon>
        <taxon>Viridiplantae</taxon>
        <taxon>Streptophyta</taxon>
        <taxon>Embryophyta</taxon>
        <taxon>Tracheophyta</taxon>
        <taxon>Spermatophyta</taxon>
        <taxon>Magnoliopsida</taxon>
        <taxon>eudicotyledons</taxon>
        <taxon>Gunneridae</taxon>
        <taxon>Pentapetalae</taxon>
        <taxon>rosids</taxon>
        <taxon>malvids</taxon>
        <taxon>Brassicales</taxon>
        <taxon>Brassicaceae</taxon>
        <taxon>Camelineae</taxon>
        <taxon>Capsella</taxon>
    </lineage>
</organism>
<protein>
    <recommendedName>
        <fullName evidence="1">FRIGIDA-like protein</fullName>
    </recommendedName>
</protein>
<dbReference type="EMBL" id="AY319363">
    <property type="protein sequence ID" value="AAR03330.1"/>
    <property type="molecule type" value="Genomic_DNA"/>
</dbReference>
<evidence type="ECO:0000313" key="3">
    <source>
        <dbReference type="EMBL" id="AAR03330.1"/>
    </source>
</evidence>
<dbReference type="InterPro" id="IPR012474">
    <property type="entry name" value="Frigida"/>
</dbReference>
<sequence length="129" mass="14816">KEAIKKQRAALLKVIQCMETHKLDPAKEVPGWQIKEQIVKLEKDIVQVDNKDMEEKAKSISLMEEALLEKRLHNQQMKRPRLSPIEKTPVSSSSYSLSPIKMPPVAPSSYSPIYCVRNFPSLRDEDNDE</sequence>
<dbReference type="AlphaFoldDB" id="Q6VYP1"/>
<evidence type="ECO:0000256" key="2">
    <source>
        <dbReference type="SAM" id="MobiDB-lite"/>
    </source>
</evidence>
<name>Q6VYP1_CAPBU</name>
<keyword evidence="1" id="KW-0287">Flowering</keyword>
<keyword evidence="1" id="KW-0221">Differentiation</keyword>
<feature type="region of interest" description="Disordered" evidence="2">
    <location>
        <begin position="72"/>
        <end position="101"/>
    </location>
</feature>
<accession>Q6VYP1</accession>
<dbReference type="Pfam" id="PF07899">
    <property type="entry name" value="Frigida"/>
    <property type="match status" value="1"/>
</dbReference>
<evidence type="ECO:0000256" key="1">
    <source>
        <dbReference type="RuleBase" id="RU364012"/>
    </source>
</evidence>